<dbReference type="SUPFAM" id="SSF53335">
    <property type="entry name" value="S-adenosyl-L-methionine-dependent methyltransferases"/>
    <property type="match status" value="1"/>
</dbReference>
<accession>A0A6N9V2H5</accession>
<dbReference type="Pfam" id="PF08421">
    <property type="entry name" value="Methyltransf_13"/>
    <property type="match status" value="1"/>
</dbReference>
<dbReference type="Pfam" id="PF08484">
    <property type="entry name" value="Methyltransf_14"/>
    <property type="match status" value="1"/>
</dbReference>
<name>A0A6N9V2H5_STRMI</name>
<evidence type="ECO:0000313" key="4">
    <source>
        <dbReference type="Proteomes" id="UP000471648"/>
    </source>
</evidence>
<protein>
    <submittedName>
        <fullName evidence="3">Class I SAM-dependent methyltransferase</fullName>
    </submittedName>
</protein>
<dbReference type="PANTHER" id="PTHR43861:SF5">
    <property type="entry name" value="BLL5978 PROTEIN"/>
    <property type="match status" value="1"/>
</dbReference>
<gene>
    <name evidence="3" type="ORF">G3I39_01930</name>
</gene>
<dbReference type="GO" id="GO:0017000">
    <property type="term" value="P:antibiotic biosynthetic process"/>
    <property type="evidence" value="ECO:0007669"/>
    <property type="project" value="UniProtKB-ARBA"/>
</dbReference>
<dbReference type="Proteomes" id="UP000471648">
    <property type="component" value="Unassembled WGS sequence"/>
</dbReference>
<dbReference type="AlphaFoldDB" id="A0A6N9V2H5"/>
<feature type="domain" description="C-methyltransferase" evidence="2">
    <location>
        <begin position="244"/>
        <end position="400"/>
    </location>
</feature>
<dbReference type="InterPro" id="IPR038576">
    <property type="entry name" value="Methyltransf_Zn-bd_dom_put_sf"/>
</dbReference>
<dbReference type="GO" id="GO:0008168">
    <property type="term" value="F:methyltransferase activity"/>
    <property type="evidence" value="ECO:0007669"/>
    <property type="project" value="UniProtKB-KW"/>
</dbReference>
<dbReference type="InterPro" id="IPR013691">
    <property type="entry name" value="MeTrfase_14"/>
</dbReference>
<dbReference type="Gene3D" id="3.40.50.720">
    <property type="entry name" value="NAD(P)-binding Rossmann-like Domain"/>
    <property type="match status" value="1"/>
</dbReference>
<dbReference type="Gene3D" id="3.40.50.150">
    <property type="entry name" value="Vaccinia Virus protein VP39"/>
    <property type="match status" value="1"/>
</dbReference>
<dbReference type="Gene3D" id="6.20.50.110">
    <property type="entry name" value="Methyltransferase, zinc-binding domain"/>
    <property type="match status" value="1"/>
</dbReference>
<evidence type="ECO:0000313" key="3">
    <source>
        <dbReference type="EMBL" id="NEB65835.1"/>
    </source>
</evidence>
<comment type="caution">
    <text evidence="3">The sequence shown here is derived from an EMBL/GenBank/DDBJ whole genome shotgun (WGS) entry which is preliminary data.</text>
</comment>
<feature type="domain" description="Methyltransferase putative zinc binding" evidence="1">
    <location>
        <begin position="4"/>
        <end position="63"/>
    </location>
</feature>
<dbReference type="PANTHER" id="PTHR43861">
    <property type="entry name" value="TRANS-ACONITATE 2-METHYLTRANSFERASE-RELATED"/>
    <property type="match status" value="1"/>
</dbReference>
<keyword evidence="3" id="KW-0808">Transferase</keyword>
<dbReference type="RefSeq" id="WP_164355962.1">
    <property type="nucleotide sequence ID" value="NZ_JAAGME010000115.1"/>
</dbReference>
<dbReference type="Gene3D" id="6.10.250.3100">
    <property type="match status" value="1"/>
</dbReference>
<proteinExistence type="predicted"/>
<dbReference type="EMBL" id="JAAGME010000115">
    <property type="protein sequence ID" value="NEB65835.1"/>
    <property type="molecule type" value="Genomic_DNA"/>
</dbReference>
<dbReference type="InterPro" id="IPR029063">
    <property type="entry name" value="SAM-dependent_MTases_sf"/>
</dbReference>
<dbReference type="GO" id="GO:0032259">
    <property type="term" value="P:methylation"/>
    <property type="evidence" value="ECO:0007669"/>
    <property type="project" value="UniProtKB-KW"/>
</dbReference>
<organism evidence="3 4">
    <name type="scientific">Streptomyces microflavus</name>
    <name type="common">Streptomyces lipmanii</name>
    <dbReference type="NCBI Taxonomy" id="1919"/>
    <lineage>
        <taxon>Bacteria</taxon>
        <taxon>Bacillati</taxon>
        <taxon>Actinomycetota</taxon>
        <taxon>Actinomycetes</taxon>
        <taxon>Kitasatosporales</taxon>
        <taxon>Streptomycetaceae</taxon>
        <taxon>Streptomyces</taxon>
    </lineage>
</organism>
<evidence type="ECO:0000259" key="1">
    <source>
        <dbReference type="Pfam" id="PF08421"/>
    </source>
</evidence>
<sequence>MAECRICGGEVDEFFDFGRQPVSDSFVTPETAGNEFFFRLAAGICTSCTMVQLIEEVPREQMFHDDYPYRSSTSSVMHTHFETFARRLLDSDLAGEDPFIVEIGSNDGTMLKTFQKAGTRHLGVDPSGQVADFARAEGVRVRTAFFEEATAREIVAEDGPADVIFSANTTSHIPYMDSIFRGVDALLAPGGMLVLEDRYLGSIMEANAFDQIYDEHFYLFSVSSVGAMARTFGFELVDVEPLAVHGGSMRYTIARPGVRPPTAAVAGLLEQERTQGLASPQTYRRFTEGVERSCAELVRLLEDLRAQGRTVVGYGATAKSATVINYCGIGPELVPFICDSTPAKQGRLTPGMHIPVRPPEEFSSPYPDYALLFAWNHAEEIMAKEQAFRAAGGRWILYVPEVHIV</sequence>
<dbReference type="InterPro" id="IPR013630">
    <property type="entry name" value="Methyltransf_Zn-bd_dom_put"/>
</dbReference>
<dbReference type="Pfam" id="PF13489">
    <property type="entry name" value="Methyltransf_23"/>
    <property type="match status" value="1"/>
</dbReference>
<keyword evidence="3" id="KW-0489">Methyltransferase</keyword>
<reference evidence="3 4" key="1">
    <citation type="submission" date="2020-01" db="EMBL/GenBank/DDBJ databases">
        <title>Insect and environment-associated Actinomycetes.</title>
        <authorList>
            <person name="Currrie C."/>
            <person name="Chevrette M."/>
            <person name="Carlson C."/>
            <person name="Stubbendieck R."/>
            <person name="Wendt-Pienkowski E."/>
        </authorList>
    </citation>
    <scope>NUCLEOTIDE SEQUENCE [LARGE SCALE GENOMIC DNA]</scope>
    <source>
        <strain evidence="3 4">SID14438</strain>
    </source>
</reference>
<evidence type="ECO:0000259" key="2">
    <source>
        <dbReference type="Pfam" id="PF08484"/>
    </source>
</evidence>